<dbReference type="GO" id="GO:0016620">
    <property type="term" value="F:oxidoreductase activity, acting on the aldehyde or oxo group of donors, NAD or NADP as acceptor"/>
    <property type="evidence" value="ECO:0007669"/>
    <property type="project" value="InterPro"/>
</dbReference>
<evidence type="ECO:0000313" key="7">
    <source>
        <dbReference type="Proteomes" id="UP000612362"/>
    </source>
</evidence>
<keyword evidence="2 4" id="KW-0560">Oxidoreductase</keyword>
<dbReference type="Gene3D" id="3.40.605.10">
    <property type="entry name" value="Aldehyde Dehydrogenase, Chain A, domain 1"/>
    <property type="match status" value="1"/>
</dbReference>
<dbReference type="InterPro" id="IPR029510">
    <property type="entry name" value="Ald_DH_CS_GLU"/>
</dbReference>
<reference evidence="6" key="1">
    <citation type="submission" date="2020-10" db="EMBL/GenBank/DDBJ databases">
        <title>Taxonomic study of unclassified bacteria belonging to the class Ktedonobacteria.</title>
        <authorList>
            <person name="Yabe S."/>
            <person name="Wang C.M."/>
            <person name="Zheng Y."/>
            <person name="Sakai Y."/>
            <person name="Cavaletti L."/>
            <person name="Monciardini P."/>
            <person name="Donadio S."/>
        </authorList>
    </citation>
    <scope>NUCLEOTIDE SEQUENCE</scope>
    <source>
        <strain evidence="6">SOSP1-1</strain>
    </source>
</reference>
<dbReference type="AlphaFoldDB" id="A0A8J3MQD8"/>
<dbReference type="PROSITE" id="PS00070">
    <property type="entry name" value="ALDEHYDE_DEHYDR_CYS"/>
    <property type="match status" value="1"/>
</dbReference>
<comment type="similarity">
    <text evidence="1 4">Belongs to the aldehyde dehydrogenase family.</text>
</comment>
<evidence type="ECO:0000256" key="3">
    <source>
        <dbReference type="PROSITE-ProRule" id="PRU10007"/>
    </source>
</evidence>
<name>A0A8J3MQD8_9CHLR</name>
<accession>A0A8J3MQD8</accession>
<dbReference type="FunFam" id="3.40.309.10:FF:000012">
    <property type="entry name" value="Betaine aldehyde dehydrogenase"/>
    <property type="match status" value="1"/>
</dbReference>
<evidence type="ECO:0000256" key="2">
    <source>
        <dbReference type="ARBA" id="ARBA00023002"/>
    </source>
</evidence>
<dbReference type="RefSeq" id="WP_220193331.1">
    <property type="nucleotide sequence ID" value="NZ_BNJF01000001.1"/>
</dbReference>
<gene>
    <name evidence="6" type="ORF">KSX_20480</name>
</gene>
<protein>
    <submittedName>
        <fullName evidence="6">Aldehyde dehydrogenase</fullName>
    </submittedName>
</protein>
<evidence type="ECO:0000256" key="4">
    <source>
        <dbReference type="RuleBase" id="RU003345"/>
    </source>
</evidence>
<dbReference type="Gene3D" id="3.40.309.10">
    <property type="entry name" value="Aldehyde Dehydrogenase, Chain A, domain 2"/>
    <property type="match status" value="1"/>
</dbReference>
<dbReference type="FunFam" id="3.40.605.10:FF:000007">
    <property type="entry name" value="NAD/NADP-dependent betaine aldehyde dehydrogenase"/>
    <property type="match status" value="1"/>
</dbReference>
<dbReference type="SUPFAM" id="SSF53720">
    <property type="entry name" value="ALDH-like"/>
    <property type="match status" value="1"/>
</dbReference>
<dbReference type="EMBL" id="BNJF01000001">
    <property type="protein sequence ID" value="GHO43885.1"/>
    <property type="molecule type" value="Genomic_DNA"/>
</dbReference>
<organism evidence="6 7">
    <name type="scientific">Ktedonospora formicarum</name>
    <dbReference type="NCBI Taxonomy" id="2778364"/>
    <lineage>
        <taxon>Bacteria</taxon>
        <taxon>Bacillati</taxon>
        <taxon>Chloroflexota</taxon>
        <taxon>Ktedonobacteria</taxon>
        <taxon>Ktedonobacterales</taxon>
        <taxon>Ktedonobacteraceae</taxon>
        <taxon>Ktedonospora</taxon>
    </lineage>
</organism>
<dbReference type="PANTHER" id="PTHR11699">
    <property type="entry name" value="ALDEHYDE DEHYDROGENASE-RELATED"/>
    <property type="match status" value="1"/>
</dbReference>
<dbReference type="InterPro" id="IPR015590">
    <property type="entry name" value="Aldehyde_DH_dom"/>
</dbReference>
<dbReference type="InterPro" id="IPR016162">
    <property type="entry name" value="Ald_DH_N"/>
</dbReference>
<sequence length="499" mass="53440">MSLSSSISTSSTQGQDFKNFIGGQWRASRGGETFTSTNPARNSDIIGSYQKSTIEDLEDAIEAAEKARKGWANTPAPERGEVLLRLAHLFEQQREELATLMTREMGKIIKETRGEVQVSIDVAKFVAGEGRRAEGETIPSAFPNKFCMTVRHPLGIVGIITPWNFPLSIPVWKTLPALLAGNTVVLKPASDTPALTLKLAELLQQAGLPDGVFNVVTGSGGTLGSALASHKRINMISLTGSTEVGKQVSEICGRDLRRCALELGGKNAVIVLEDADLDLAAESVALGAFGTTGQRCTATSRVIIQRSVQQAFTERLVAAAERLRIGDGLDPEIAMGPLVNAGRVPAVHTYTEIGQQEGAKLIYGGEALKDGAYSEGAFYQPTIFNEVQPEMRIAREEVFGPFVAIMPVGSYEEAIDVANGTEYGLSTAIFTESSRLSFRAIRDIEAGLVYINAGTTGSEIHLPFGGMKSSGNGHRELGTAAVEEFSEVKSVFVSYPPNR</sequence>
<keyword evidence="7" id="KW-1185">Reference proteome</keyword>
<feature type="domain" description="Aldehyde dehydrogenase" evidence="5">
    <location>
        <begin position="25"/>
        <end position="491"/>
    </location>
</feature>
<dbReference type="Proteomes" id="UP000612362">
    <property type="component" value="Unassembled WGS sequence"/>
</dbReference>
<dbReference type="PROSITE" id="PS00687">
    <property type="entry name" value="ALDEHYDE_DEHYDR_GLU"/>
    <property type="match status" value="1"/>
</dbReference>
<evidence type="ECO:0000313" key="6">
    <source>
        <dbReference type="EMBL" id="GHO43885.1"/>
    </source>
</evidence>
<dbReference type="InterPro" id="IPR016161">
    <property type="entry name" value="Ald_DH/histidinol_DH"/>
</dbReference>
<proteinExistence type="inferred from homology"/>
<dbReference type="InterPro" id="IPR016163">
    <property type="entry name" value="Ald_DH_C"/>
</dbReference>
<evidence type="ECO:0000256" key="1">
    <source>
        <dbReference type="ARBA" id="ARBA00009986"/>
    </source>
</evidence>
<comment type="caution">
    <text evidence="6">The sequence shown here is derived from an EMBL/GenBank/DDBJ whole genome shotgun (WGS) entry which is preliminary data.</text>
</comment>
<dbReference type="Pfam" id="PF00171">
    <property type="entry name" value="Aldedh"/>
    <property type="match status" value="1"/>
</dbReference>
<dbReference type="InterPro" id="IPR016160">
    <property type="entry name" value="Ald_DH_CS_CYS"/>
</dbReference>
<feature type="active site" evidence="3">
    <location>
        <position position="262"/>
    </location>
</feature>
<evidence type="ECO:0000259" key="5">
    <source>
        <dbReference type="Pfam" id="PF00171"/>
    </source>
</evidence>